<feature type="binding site" description="axial binding residue" evidence="7">
    <location>
        <position position="346"/>
    </location>
    <ligand>
        <name>heme</name>
        <dbReference type="ChEBI" id="CHEBI:30413"/>
    </ligand>
    <ligandPart>
        <name>Fe</name>
        <dbReference type="ChEBI" id="CHEBI:18248"/>
    </ligandPart>
</feature>
<dbReference type="GO" id="GO:0004497">
    <property type="term" value="F:monooxygenase activity"/>
    <property type="evidence" value="ECO:0007669"/>
    <property type="project" value="UniProtKB-KW"/>
</dbReference>
<proteinExistence type="inferred from homology"/>
<name>A0A9P8Y6L1_9PEZI</name>
<evidence type="ECO:0000256" key="4">
    <source>
        <dbReference type="ARBA" id="ARBA00023002"/>
    </source>
</evidence>
<evidence type="ECO:0000256" key="3">
    <source>
        <dbReference type="ARBA" id="ARBA00022723"/>
    </source>
</evidence>
<dbReference type="PRINTS" id="PR00385">
    <property type="entry name" value="P450"/>
</dbReference>
<dbReference type="InterPro" id="IPR047146">
    <property type="entry name" value="Cyt_P450_E_CYP52_fungi"/>
</dbReference>
<dbReference type="PROSITE" id="PS00086">
    <property type="entry name" value="CYTOCHROME_P450"/>
    <property type="match status" value="1"/>
</dbReference>
<dbReference type="Proteomes" id="UP000756346">
    <property type="component" value="Unassembled WGS sequence"/>
</dbReference>
<dbReference type="CDD" id="cd11063">
    <property type="entry name" value="CYP52"/>
    <property type="match status" value="1"/>
</dbReference>
<keyword evidence="3 7" id="KW-0479">Metal-binding</keyword>
<evidence type="ECO:0000313" key="9">
    <source>
        <dbReference type="EMBL" id="KAH7029323.1"/>
    </source>
</evidence>
<dbReference type="Pfam" id="PF00067">
    <property type="entry name" value="p450"/>
    <property type="match status" value="1"/>
</dbReference>
<comment type="caution">
    <text evidence="9">The sequence shown here is derived from an EMBL/GenBank/DDBJ whole genome shotgun (WGS) entry which is preliminary data.</text>
</comment>
<dbReference type="InterPro" id="IPR001128">
    <property type="entry name" value="Cyt_P450"/>
</dbReference>
<keyword evidence="6 8" id="KW-0503">Monooxygenase</keyword>
<dbReference type="GO" id="GO:0016705">
    <property type="term" value="F:oxidoreductase activity, acting on paired donors, with incorporation or reduction of molecular oxygen"/>
    <property type="evidence" value="ECO:0007669"/>
    <property type="project" value="InterPro"/>
</dbReference>
<dbReference type="PANTHER" id="PTHR24287">
    <property type="entry name" value="P450, PUTATIVE (EUROFUNG)-RELATED"/>
    <property type="match status" value="1"/>
</dbReference>
<dbReference type="AlphaFoldDB" id="A0A9P8Y6L1"/>
<dbReference type="GO" id="GO:0020037">
    <property type="term" value="F:heme binding"/>
    <property type="evidence" value="ECO:0007669"/>
    <property type="project" value="InterPro"/>
</dbReference>
<evidence type="ECO:0000256" key="2">
    <source>
        <dbReference type="ARBA" id="ARBA00010617"/>
    </source>
</evidence>
<accession>A0A9P8Y6L1</accession>
<dbReference type="InterPro" id="IPR002401">
    <property type="entry name" value="Cyt_P450_E_grp-I"/>
</dbReference>
<dbReference type="PRINTS" id="PR00463">
    <property type="entry name" value="EP450I"/>
</dbReference>
<comment type="similarity">
    <text evidence="2 8">Belongs to the cytochrome P450 family.</text>
</comment>
<keyword evidence="4 8" id="KW-0560">Oxidoreductase</keyword>
<dbReference type="RefSeq" id="XP_046011611.1">
    <property type="nucleotide sequence ID" value="XM_046148205.1"/>
</dbReference>
<gene>
    <name evidence="9" type="ORF">B0I36DRAFT_131006</name>
</gene>
<evidence type="ECO:0000256" key="6">
    <source>
        <dbReference type="ARBA" id="ARBA00023033"/>
    </source>
</evidence>
<keyword evidence="10" id="KW-1185">Reference proteome</keyword>
<reference evidence="9" key="1">
    <citation type="journal article" date="2021" name="Nat. Commun.">
        <title>Genetic determinants of endophytism in the Arabidopsis root mycobiome.</title>
        <authorList>
            <person name="Mesny F."/>
            <person name="Miyauchi S."/>
            <person name="Thiergart T."/>
            <person name="Pickel B."/>
            <person name="Atanasova L."/>
            <person name="Karlsson M."/>
            <person name="Huettel B."/>
            <person name="Barry K.W."/>
            <person name="Haridas S."/>
            <person name="Chen C."/>
            <person name="Bauer D."/>
            <person name="Andreopoulos W."/>
            <person name="Pangilinan J."/>
            <person name="LaButti K."/>
            <person name="Riley R."/>
            <person name="Lipzen A."/>
            <person name="Clum A."/>
            <person name="Drula E."/>
            <person name="Henrissat B."/>
            <person name="Kohler A."/>
            <person name="Grigoriev I.V."/>
            <person name="Martin F.M."/>
            <person name="Hacquard S."/>
        </authorList>
    </citation>
    <scope>NUCLEOTIDE SEQUENCE</scope>
    <source>
        <strain evidence="9">MPI-CAGE-CH-0230</strain>
    </source>
</reference>
<comment type="cofactor">
    <cofactor evidence="1 7">
        <name>heme</name>
        <dbReference type="ChEBI" id="CHEBI:30413"/>
    </cofactor>
</comment>
<evidence type="ECO:0000256" key="1">
    <source>
        <dbReference type="ARBA" id="ARBA00001971"/>
    </source>
</evidence>
<dbReference type="GeneID" id="70177751"/>
<keyword evidence="7 8" id="KW-0349">Heme</keyword>
<dbReference type="PANTHER" id="PTHR24287:SF5">
    <property type="entry name" value="P450, PUTATIVE (EUROFUNG)-RELATED"/>
    <property type="match status" value="1"/>
</dbReference>
<evidence type="ECO:0000256" key="7">
    <source>
        <dbReference type="PIRSR" id="PIRSR602401-1"/>
    </source>
</evidence>
<evidence type="ECO:0000256" key="5">
    <source>
        <dbReference type="ARBA" id="ARBA00023004"/>
    </source>
</evidence>
<evidence type="ECO:0000313" key="10">
    <source>
        <dbReference type="Proteomes" id="UP000756346"/>
    </source>
</evidence>
<dbReference type="Gene3D" id="1.10.630.10">
    <property type="entry name" value="Cytochrome P450"/>
    <property type="match status" value="1"/>
</dbReference>
<dbReference type="EMBL" id="JAGTJQ010000006">
    <property type="protein sequence ID" value="KAH7029323.1"/>
    <property type="molecule type" value="Genomic_DNA"/>
</dbReference>
<dbReference type="InterPro" id="IPR036396">
    <property type="entry name" value="Cyt_P450_sf"/>
</dbReference>
<dbReference type="InterPro" id="IPR017972">
    <property type="entry name" value="Cyt_P450_CS"/>
</dbReference>
<dbReference type="OrthoDB" id="1470350at2759"/>
<dbReference type="SUPFAM" id="SSF48264">
    <property type="entry name" value="Cytochrome P450"/>
    <property type="match status" value="1"/>
</dbReference>
<protein>
    <submittedName>
        <fullName evidence="9">Cytochrome P450</fullName>
    </submittedName>
</protein>
<dbReference type="GO" id="GO:0005506">
    <property type="term" value="F:iron ion binding"/>
    <property type="evidence" value="ECO:0007669"/>
    <property type="project" value="InterPro"/>
</dbReference>
<sequence>MLATDFASFGKGDRFHRVAEPFLGDGIFSTDGKLWHDSRNLIRPFFVNERVRDLEIFERGVQKLLTKLPEAGQTVEIMDLINRMTFDEITDFLLGASANSLDDPSNVFMQAFDTVQREQMQIFMMSPLDFLKSKKLYHSCVKTINTFLEPYIQQTLSLPTEQLEKLTKSDRDFTFLHGLATFTRDPKVIRDQLIAILLAGRDTTAATISWCLYELSAHPDKYTRLRQEVIDVVGRHEAPTYQTLKDMKYLRYTIQEILRLYPAVPVNVKMALKDTTLPATPNSGPIGVCKGDSIAWGPMNIQLREDLYPPTTAEFAAPHVFSPERWYVWQPKPWEYVPFNGGPRVCIGQNFANTEIAYTLVRFLQKYRAIEFRGDWSAQLRTADVVARPSMGVPLVLHEAADDE</sequence>
<evidence type="ECO:0000256" key="8">
    <source>
        <dbReference type="RuleBase" id="RU000461"/>
    </source>
</evidence>
<organism evidence="9 10">
    <name type="scientific">Microdochium trichocladiopsis</name>
    <dbReference type="NCBI Taxonomy" id="1682393"/>
    <lineage>
        <taxon>Eukaryota</taxon>
        <taxon>Fungi</taxon>
        <taxon>Dikarya</taxon>
        <taxon>Ascomycota</taxon>
        <taxon>Pezizomycotina</taxon>
        <taxon>Sordariomycetes</taxon>
        <taxon>Xylariomycetidae</taxon>
        <taxon>Xylariales</taxon>
        <taxon>Microdochiaceae</taxon>
        <taxon>Microdochium</taxon>
    </lineage>
</organism>
<keyword evidence="5 7" id="KW-0408">Iron</keyword>